<dbReference type="PANTHER" id="PTHR31987:SF1">
    <property type="entry name" value="GLUTAMINASE A"/>
    <property type="match status" value="1"/>
</dbReference>
<organism evidence="3 4">
    <name type="scientific">Diaporthe eres</name>
    <name type="common">Phomopsis oblonga</name>
    <dbReference type="NCBI Taxonomy" id="83184"/>
    <lineage>
        <taxon>Eukaryota</taxon>
        <taxon>Fungi</taxon>
        <taxon>Dikarya</taxon>
        <taxon>Ascomycota</taxon>
        <taxon>Pezizomycotina</taxon>
        <taxon>Sordariomycetes</taxon>
        <taxon>Sordariomycetidae</taxon>
        <taxon>Diaporthales</taxon>
        <taxon>Diaporthaceae</taxon>
        <taxon>Diaporthe</taxon>
        <taxon>Diaporthe eres species complex</taxon>
    </lineage>
</organism>
<dbReference type="InterPro" id="IPR032514">
    <property type="entry name" value="GtaA_central"/>
</dbReference>
<gene>
    <name evidence="3" type="ORF">SLS63_010960</name>
</gene>
<dbReference type="Pfam" id="PF16335">
    <property type="entry name" value="GtaA_6_Hairpin"/>
    <property type="match status" value="1"/>
</dbReference>
<dbReference type="SUPFAM" id="SSF48208">
    <property type="entry name" value="Six-hairpin glycosidases"/>
    <property type="match status" value="1"/>
</dbReference>
<dbReference type="InterPro" id="IPR052743">
    <property type="entry name" value="Glutaminase_GtaA"/>
</dbReference>
<dbReference type="InterPro" id="IPR008928">
    <property type="entry name" value="6-hairpin_glycosidase_sf"/>
</dbReference>
<feature type="domain" description="Glutaminase A N-terminal" evidence="2">
    <location>
        <begin position="20"/>
        <end position="268"/>
    </location>
</feature>
<dbReference type="InterPro" id="IPR012341">
    <property type="entry name" value="6hp_glycosidase-like_sf"/>
</dbReference>
<name>A0ABR1NVI5_DIAER</name>
<dbReference type="EMBL" id="JAKNSF020000097">
    <property type="protein sequence ID" value="KAK7716757.1"/>
    <property type="molecule type" value="Genomic_DNA"/>
</dbReference>
<keyword evidence="4" id="KW-1185">Reference proteome</keyword>
<proteinExistence type="predicted"/>
<comment type="caution">
    <text evidence="3">The sequence shown here is derived from an EMBL/GenBank/DDBJ whole genome shotgun (WGS) entry which is preliminary data.</text>
</comment>
<dbReference type="Pfam" id="PF17168">
    <property type="entry name" value="DUF5127"/>
    <property type="match status" value="1"/>
</dbReference>
<dbReference type="Proteomes" id="UP001430848">
    <property type="component" value="Unassembled WGS sequence"/>
</dbReference>
<evidence type="ECO:0000313" key="4">
    <source>
        <dbReference type="Proteomes" id="UP001430848"/>
    </source>
</evidence>
<dbReference type="PANTHER" id="PTHR31987">
    <property type="entry name" value="GLUTAMINASE A-RELATED"/>
    <property type="match status" value="1"/>
</dbReference>
<evidence type="ECO:0000259" key="1">
    <source>
        <dbReference type="Pfam" id="PF16335"/>
    </source>
</evidence>
<evidence type="ECO:0000313" key="3">
    <source>
        <dbReference type="EMBL" id="KAK7716757.1"/>
    </source>
</evidence>
<dbReference type="Gene3D" id="1.50.10.10">
    <property type="match status" value="1"/>
</dbReference>
<feature type="domain" description="Glutaminase A central" evidence="1">
    <location>
        <begin position="343"/>
        <end position="701"/>
    </location>
</feature>
<reference evidence="3 4" key="1">
    <citation type="submission" date="2024-02" db="EMBL/GenBank/DDBJ databases">
        <title>De novo assembly and annotation of 12 fungi associated with fruit tree decline syndrome in Ontario, Canada.</title>
        <authorList>
            <person name="Sulman M."/>
            <person name="Ellouze W."/>
            <person name="Ilyukhin E."/>
        </authorList>
    </citation>
    <scope>NUCLEOTIDE SEQUENCE [LARGE SCALE GENOMIC DNA]</scope>
    <source>
        <strain evidence="3 4">M169</strain>
    </source>
</reference>
<dbReference type="InterPro" id="IPR033433">
    <property type="entry name" value="GtaA_N"/>
</dbReference>
<accession>A0ABR1NVI5</accession>
<evidence type="ECO:0008006" key="5">
    <source>
        <dbReference type="Google" id="ProtNLM"/>
    </source>
</evidence>
<evidence type="ECO:0000259" key="2">
    <source>
        <dbReference type="Pfam" id="PF17168"/>
    </source>
</evidence>
<protein>
    <recommendedName>
        <fullName evidence="5">DUF1793-domain-containing protein</fullName>
    </recommendedName>
</protein>
<sequence length="723" mass="79728">MATRLQSAKPQTVSYDSQYSNFTFLAGPVTIEASFFSAVTPKDVCRSSIPLSYLTTTVKSNDCEEHNVQFYSDINAAWATPDRYVPVVWDLKVNGQAYPPAATDIATQDTTGSASTIFSWVYWLANAYIFGENAEFPQWGNITYSTSPEGFKFFSFESGFSTDVRAQFVNQRVLNNGVDREYRGWGSRDPVFAFAHDAGNVTTAQVRYTIGSVQTPVVRYLSVAGSGAVSPWWEKCYGDMYSMIDFHWNDFDAVSQLGATFEAQLKADVSGYYRDSENSTNHAWTNVSSSPAGSSALSNVSERFADGIDRYGQQYKFDPNNAYGFLAMDSSSGIAIPDIDEAEAYYTIVALSARQVMGAYVYAIPPSGAASCSEGWHDSNGEVPLMFQKEISSDGNVNTVDVLFPATPFFLWANPDMLKYTLEPIYQNTESGFYPSGYSMHDLGTQYPNATGHTDGIDEFMPVEESGNMLLMSYAYYKFTGDAAWLSAHYPTLKQWAGFLAGFSLIPAYQFSTDDFAGQLANQTNLALKGILGLQAMGAIAQAVGQPADAASFSATASDYYRQWEELAIDPTENHALLSYQWRSSWGLLYNTYVDTLLGLGIVRLELYRMQSDWYSKQSQIYGVPLDSRHLYTKSDWELWAAATCAPETRRLFVNALAHWINSTATEFPLTDLYDTGGVGGYPPDLVFKARPVVGGHFSLLALYRAGLLDGGRGSNGSAVVPE</sequence>